<keyword evidence="4 6" id="KW-1133">Transmembrane helix</keyword>
<feature type="transmembrane region" description="Helical" evidence="6">
    <location>
        <begin position="21"/>
        <end position="45"/>
    </location>
</feature>
<comment type="caution">
    <text evidence="8">The sequence shown here is derived from an EMBL/GenBank/DDBJ whole genome shotgun (WGS) entry which is preliminary data.</text>
</comment>
<dbReference type="PANTHER" id="PTHR31566">
    <property type="entry name" value="CYTOCHROME C BIOGENESIS PROTEIN CCS1, CHLOROPLASTIC"/>
    <property type="match status" value="1"/>
</dbReference>
<proteinExistence type="predicted"/>
<dbReference type="Proteomes" id="UP000095008">
    <property type="component" value="Unassembled WGS sequence"/>
</dbReference>
<feature type="transmembrane region" description="Helical" evidence="6">
    <location>
        <begin position="77"/>
        <end position="96"/>
    </location>
</feature>
<feature type="transmembrane region" description="Helical" evidence="6">
    <location>
        <begin position="172"/>
        <end position="190"/>
    </location>
</feature>
<dbReference type="GO" id="GO:0016020">
    <property type="term" value="C:membrane"/>
    <property type="evidence" value="ECO:0007669"/>
    <property type="project" value="UniProtKB-SubCell"/>
</dbReference>
<evidence type="ECO:0000256" key="2">
    <source>
        <dbReference type="ARBA" id="ARBA00022692"/>
    </source>
</evidence>
<dbReference type="RefSeq" id="WP_024894523.1">
    <property type="nucleotide sequence ID" value="NZ_DAIAWO010000068.1"/>
</dbReference>
<keyword evidence="3" id="KW-0201">Cytochrome c-type biogenesis</keyword>
<feature type="domain" description="ResB-like" evidence="7">
    <location>
        <begin position="25"/>
        <end position="594"/>
    </location>
</feature>
<dbReference type="eggNOG" id="COG1333">
    <property type="taxonomic scope" value="Bacteria"/>
</dbReference>
<feature type="transmembrane region" description="Helical" evidence="6">
    <location>
        <begin position="537"/>
        <end position="555"/>
    </location>
</feature>
<evidence type="ECO:0000313" key="9">
    <source>
        <dbReference type="EMBL" id="OCX75199.1"/>
    </source>
</evidence>
<dbReference type="InterPro" id="IPR023494">
    <property type="entry name" value="Cyt_c_bgen_Ccs1/CcsB/ResB"/>
</dbReference>
<name>A0A1C2J3R5_ACITH</name>
<evidence type="ECO:0000256" key="5">
    <source>
        <dbReference type="ARBA" id="ARBA00023136"/>
    </source>
</evidence>
<evidence type="ECO:0000313" key="10">
    <source>
        <dbReference type="Proteomes" id="UP000094893"/>
    </source>
</evidence>
<keyword evidence="11" id="KW-1185">Reference proteome</keyword>
<evidence type="ECO:0000256" key="4">
    <source>
        <dbReference type="ARBA" id="ARBA00022989"/>
    </source>
</evidence>
<accession>A0A1C2J3R5</accession>
<dbReference type="EMBL" id="LWSA01000046">
    <property type="protein sequence ID" value="OCX75199.1"/>
    <property type="molecule type" value="Genomic_DNA"/>
</dbReference>
<evidence type="ECO:0000256" key="1">
    <source>
        <dbReference type="ARBA" id="ARBA00004141"/>
    </source>
</evidence>
<dbReference type="GO" id="GO:0017004">
    <property type="term" value="P:cytochrome complex assembly"/>
    <property type="evidence" value="ECO:0007669"/>
    <property type="project" value="UniProtKB-KW"/>
</dbReference>
<comment type="subcellular location">
    <subcellularLocation>
        <location evidence="1">Membrane</location>
        <topology evidence="1">Multi-pass membrane protein</topology>
    </subcellularLocation>
</comment>
<dbReference type="EMBL" id="LWRY01000260">
    <property type="protein sequence ID" value="OCX68549.1"/>
    <property type="molecule type" value="Genomic_DNA"/>
</dbReference>
<dbReference type="Pfam" id="PF05140">
    <property type="entry name" value="ResB"/>
    <property type="match status" value="1"/>
</dbReference>
<evidence type="ECO:0000256" key="3">
    <source>
        <dbReference type="ARBA" id="ARBA00022748"/>
    </source>
</evidence>
<dbReference type="GeneID" id="60694543"/>
<evidence type="ECO:0000256" key="6">
    <source>
        <dbReference type="SAM" id="Phobius"/>
    </source>
</evidence>
<dbReference type="Proteomes" id="UP000094893">
    <property type="component" value="Unassembled WGS sequence"/>
</dbReference>
<keyword evidence="2 6" id="KW-0812">Transmembrane</keyword>
<dbReference type="InterPro" id="IPR007816">
    <property type="entry name" value="ResB-like_domain"/>
</dbReference>
<dbReference type="PANTHER" id="PTHR31566:SF0">
    <property type="entry name" value="CYTOCHROME C BIOGENESIS PROTEIN CCS1, CHLOROPLASTIC"/>
    <property type="match status" value="1"/>
</dbReference>
<protein>
    <submittedName>
        <fullName evidence="8">Cytochrome C biogenesis protein</fullName>
    </submittedName>
</protein>
<organism evidence="8 11">
    <name type="scientific">Acidithiobacillus thiooxidans</name>
    <name type="common">Thiobacillus thiooxidans</name>
    <dbReference type="NCBI Taxonomy" id="930"/>
    <lineage>
        <taxon>Bacteria</taxon>
        <taxon>Pseudomonadati</taxon>
        <taxon>Pseudomonadota</taxon>
        <taxon>Acidithiobacillia</taxon>
        <taxon>Acidithiobacillales</taxon>
        <taxon>Acidithiobacillaceae</taxon>
        <taxon>Acidithiobacillus</taxon>
    </lineage>
</organism>
<dbReference type="AlphaFoldDB" id="A0A1C2J3R5"/>
<keyword evidence="5 6" id="KW-0472">Membrane</keyword>
<reference evidence="8 10" key="1">
    <citation type="journal article" date="2016" name="Int. J. Mol. Sci.">
        <title>Comparative genomics of the extreme acidophile Acidithiobacillus thiooxidans reveals intraspecific divergence and niche adaptation.</title>
        <authorList>
            <person name="Zhang X."/>
            <person name="Feng X."/>
            <person name="Tao J."/>
            <person name="Ma L."/>
            <person name="Xiao Y."/>
            <person name="Liang Y."/>
            <person name="Liu X."/>
            <person name="Yin H."/>
        </authorList>
    </citation>
    <scope>NUCLEOTIDE SEQUENCE [LARGE SCALE GENOMIC DNA]</scope>
    <source>
        <strain evidence="9 10">A02</strain>
        <strain evidence="8">DXS-W</strain>
    </source>
</reference>
<sequence length="621" mass="69804">MQAHVDGLAWQQPRWRLLVQFLGSMRLAVSLLVLLAIASVIGTILSQQQPYQNYAMQFGPFWFSVYRELGLYNVYRTLWYTAIVAFLVLSTATCVTRNSPRMLREMREFPIRQRDTVILGQDHWVRMATTLPMDQAQERILQVLRAAGYKPRVEQKDGDMAIAARKGRYHRLGYFLTHIAIVVICAAALYNADVPVKWAEWQGTLKPEQNFDLPLSKIPRTAWMSQNNPAYRGIITLPEGQTANAVFELAGNGYLVQPLPFRIHLQSFHISYYSTGMPKDFTSRVVLYSPQGKVLKTGDVRVNHPMSYDGVYIYQSSFSDGGSLLHMKTYLLGASGAAPGELSGRVGQTLHAGNSGYAVDLKNFNLYNIVPKAAVGEKATPDHPTLNLGPSFTYIIHNPNGQAAEFKTYMTPMRRGGQGFFVQGYREALGDAYRYIYIPTGPNGSIGLFMDYLAALQSAARAGANASQAIFTETFQQVVARHAPGMSTTDQSRFLQAGMQTLVQLHDYPMPFILSLSSFDHRWAAGLQVTKWPGTIVIYWGCVALVLGIFILFYNPQKRIWLRLRPRGQESEGVELLLGASADRNRLDFTKEFKRWTGTLEQALGVDHAEYKEQKDGQHTR</sequence>
<dbReference type="OrthoDB" id="9770923at2"/>
<evidence type="ECO:0000313" key="11">
    <source>
        <dbReference type="Proteomes" id="UP000095008"/>
    </source>
</evidence>
<gene>
    <name evidence="8" type="ORF">A6M23_17900</name>
    <name evidence="9" type="ORF">A6P07_04500</name>
</gene>
<dbReference type="STRING" id="930.GCA_002079865_00292"/>
<evidence type="ECO:0000259" key="7">
    <source>
        <dbReference type="Pfam" id="PF05140"/>
    </source>
</evidence>
<evidence type="ECO:0000313" key="8">
    <source>
        <dbReference type="EMBL" id="OCX68549.1"/>
    </source>
</evidence>